<protein>
    <submittedName>
        <fullName evidence="2">Colicin V</fullName>
    </submittedName>
</protein>
<name>A0ABD7P8P9_KLEVA</name>
<organism evidence="2 3">
    <name type="scientific">Klebsiella variicola</name>
    <dbReference type="NCBI Taxonomy" id="244366"/>
    <lineage>
        <taxon>Bacteria</taxon>
        <taxon>Pseudomonadati</taxon>
        <taxon>Pseudomonadota</taxon>
        <taxon>Gammaproteobacteria</taxon>
        <taxon>Enterobacterales</taxon>
        <taxon>Enterobacteriaceae</taxon>
        <taxon>Klebsiella/Raoultella group</taxon>
        <taxon>Klebsiella</taxon>
        <taxon>Klebsiella pneumoniae complex</taxon>
    </lineage>
</organism>
<proteinExistence type="predicted"/>
<feature type="transmembrane region" description="Helical" evidence="1">
    <location>
        <begin position="73"/>
        <end position="100"/>
    </location>
</feature>
<evidence type="ECO:0000256" key="1">
    <source>
        <dbReference type="SAM" id="Phobius"/>
    </source>
</evidence>
<evidence type="ECO:0000313" key="3">
    <source>
        <dbReference type="Proteomes" id="UP000258928"/>
    </source>
</evidence>
<comment type="caution">
    <text evidence="2">The sequence shown here is derived from an EMBL/GenBank/DDBJ whole genome shotgun (WGS) entry which is preliminary data.</text>
</comment>
<reference evidence="2 3" key="1">
    <citation type="submission" date="2018-08" db="EMBL/GenBank/DDBJ databases">
        <authorList>
            <consortium name="Pathogen Informatics"/>
        </authorList>
    </citation>
    <scope>NUCLEOTIDE SEQUENCE [LARGE SCALE GENOMIC DNA]</scope>
    <source>
        <strain evidence="2 3">EuSCAPE_TR218</strain>
    </source>
</reference>
<keyword evidence="1" id="KW-1133">Transmembrane helix</keyword>
<dbReference type="AlphaFoldDB" id="A0ABD7P8P9"/>
<accession>A0ABD7P8P9</accession>
<keyword evidence="1" id="KW-0472">Membrane</keyword>
<dbReference type="Proteomes" id="UP000258928">
    <property type="component" value="Unassembled WGS sequence"/>
</dbReference>
<keyword evidence="1" id="KW-0812">Transmembrane</keyword>
<feature type="transmembrane region" description="Helical" evidence="1">
    <location>
        <begin position="32"/>
        <end position="53"/>
    </location>
</feature>
<sequence>MLMKQLTVFEMEEISGGYSWDFSSFSAGVTSLLGNAVEAVGCAFLGAVIVGAIGSSVGGTLGGTNGGLLGFGLFGNLVGLFAGMAVGAVGGAVGAASIGWDECVNYLKELIDSGLDGTFTPWP</sequence>
<gene>
    <name evidence="2" type="ORF">SAMEA3729809_03527</name>
</gene>
<dbReference type="EMBL" id="UKAS01000011">
    <property type="protein sequence ID" value="SXF96439.1"/>
    <property type="molecule type" value="Genomic_DNA"/>
</dbReference>
<evidence type="ECO:0000313" key="2">
    <source>
        <dbReference type="EMBL" id="SXF96439.1"/>
    </source>
</evidence>